<feature type="transmembrane region" description="Helical" evidence="11">
    <location>
        <begin position="401"/>
        <end position="420"/>
    </location>
</feature>
<dbReference type="InterPro" id="IPR038550">
    <property type="entry name" value="GPCR_3_9-Cys_sf"/>
</dbReference>
<dbReference type="InterPro" id="IPR011500">
    <property type="entry name" value="GPCR_3_9-Cys_dom"/>
</dbReference>
<evidence type="ECO:0000256" key="6">
    <source>
        <dbReference type="ARBA" id="ARBA00023040"/>
    </source>
</evidence>
<keyword evidence="3" id="KW-1003">Cell membrane</keyword>
<feature type="transmembrane region" description="Helical" evidence="11">
    <location>
        <begin position="488"/>
        <end position="509"/>
    </location>
</feature>
<sequence>MQLKVADVQLYDKVGVAGVIVFGSDQEVAGVMRAVRRNNATGRFSWIGSDGWSARTLVFAGHEAQVEGTLSLQPRAQPVPGFLEHFRRLHPDSNLRNPWFPEYWERYFGCRWAGYPATPYNARLTRPCTGLETYGPEFEMERQLQFVADAVMAFAHALHAMHVDRCGGVSGLCNAMSPVHGPTLLQYLKNVSFRGFYDDEDFRFSSSGDGPVRYNILHFKQTRPNFYEWIQVGEFRDGRLALDLRKVQFRPGQPQLPESRCSTPCGPGQAKQVLSEAEACCWRCVACGRYQVLQAGVRCEDCGLGTLPDVTHAFCLPLSPYHMRPDSPWALGAMVFATLGICITLAVILVFWRYNDTPVVRASGRELSYVLLGGILICYGCTFLLVQKPTDMVCGVQKCTLGLGFSVIYAALWTKTNRIARIFRAGARRRPGFISPKSQLFICGSLVSVQLSVTAVWLAYVPPRAVRKFPSREMAVLVCSESLDGSSYAVAFAYPGVLIAICTAYAVLTRNTPEAFNESKYIGFSMYTTCVIWLAFVPIYVTTARQAVLNLTAMAVAISLSASVTLACLFVPKVYVILARPDRNVRKALVLQTKTYTPSPANLTTVSVPLEPSTQSESKSSFLISFIYTNQTSLLSLLRRKKKYYKKFQLFFD</sequence>
<evidence type="ECO:0000256" key="11">
    <source>
        <dbReference type="SAM" id="Phobius"/>
    </source>
</evidence>
<feature type="transmembrane region" description="Helical" evidence="11">
    <location>
        <begin position="553"/>
        <end position="578"/>
    </location>
</feature>
<dbReference type="PRINTS" id="PR00593">
    <property type="entry name" value="MTABOTROPICR"/>
</dbReference>
<dbReference type="PROSITE" id="PS50259">
    <property type="entry name" value="G_PROTEIN_RECEP_F3_4"/>
    <property type="match status" value="1"/>
</dbReference>
<evidence type="ECO:0000256" key="7">
    <source>
        <dbReference type="ARBA" id="ARBA00023136"/>
    </source>
</evidence>
<dbReference type="Gene3D" id="2.10.50.30">
    <property type="entry name" value="GPCR, family 3, nine cysteines domain"/>
    <property type="match status" value="1"/>
</dbReference>
<dbReference type="Pfam" id="PF01094">
    <property type="entry name" value="ANF_receptor"/>
    <property type="match status" value="1"/>
</dbReference>
<dbReference type="Proteomes" id="UP001235939">
    <property type="component" value="Chromosome 21"/>
</dbReference>
<reference evidence="13 14" key="1">
    <citation type="submission" date="2022-01" db="EMBL/GenBank/DDBJ databases">
        <title>A chromosomal length assembly of Cordylochernes scorpioides.</title>
        <authorList>
            <person name="Zeh D."/>
            <person name="Zeh J."/>
        </authorList>
    </citation>
    <scope>NUCLEOTIDE SEQUENCE [LARGE SCALE GENOMIC DNA]</scope>
    <source>
        <strain evidence="13">IN4F17</strain>
        <tissue evidence="13">Whole Body</tissue>
    </source>
</reference>
<feature type="transmembrane region" description="Helical" evidence="11">
    <location>
        <begin position="521"/>
        <end position="541"/>
    </location>
</feature>
<keyword evidence="8" id="KW-0675">Receptor</keyword>
<evidence type="ECO:0000256" key="2">
    <source>
        <dbReference type="ARBA" id="ARBA00007242"/>
    </source>
</evidence>
<keyword evidence="7 11" id="KW-0472">Membrane</keyword>
<protein>
    <submittedName>
        <fullName evidence="13">GPRMGL5</fullName>
    </submittedName>
</protein>
<evidence type="ECO:0000256" key="5">
    <source>
        <dbReference type="ARBA" id="ARBA00022989"/>
    </source>
</evidence>
<evidence type="ECO:0000256" key="1">
    <source>
        <dbReference type="ARBA" id="ARBA00004651"/>
    </source>
</evidence>
<dbReference type="InterPro" id="IPR001828">
    <property type="entry name" value="ANF_lig-bd_rcpt"/>
</dbReference>
<comment type="subcellular location">
    <subcellularLocation>
        <location evidence="1">Cell membrane</location>
        <topology evidence="1">Multi-pass membrane protein</topology>
    </subcellularLocation>
</comment>
<feature type="transmembrane region" description="Helical" evidence="11">
    <location>
        <begin position="367"/>
        <end position="386"/>
    </location>
</feature>
<evidence type="ECO:0000256" key="3">
    <source>
        <dbReference type="ARBA" id="ARBA00022475"/>
    </source>
</evidence>
<keyword evidence="9" id="KW-0325">Glycoprotein</keyword>
<keyword evidence="6" id="KW-0297">G-protein coupled receptor</keyword>
<keyword evidence="5 11" id="KW-1133">Transmembrane helix</keyword>
<proteinExistence type="inferred from homology"/>
<evidence type="ECO:0000259" key="12">
    <source>
        <dbReference type="PROSITE" id="PS50259"/>
    </source>
</evidence>
<dbReference type="InterPro" id="IPR050726">
    <property type="entry name" value="mGluR"/>
</dbReference>
<dbReference type="InterPro" id="IPR017979">
    <property type="entry name" value="GPCR_3_CS"/>
</dbReference>
<keyword evidence="14" id="KW-1185">Reference proteome</keyword>
<comment type="similarity">
    <text evidence="2">Belongs to the G-protein coupled receptor 3 family.</text>
</comment>
<feature type="non-terminal residue" evidence="13">
    <location>
        <position position="1"/>
    </location>
</feature>
<feature type="transmembrane region" description="Helical" evidence="11">
    <location>
        <begin position="440"/>
        <end position="460"/>
    </location>
</feature>
<feature type="transmembrane region" description="Helical" evidence="11">
    <location>
        <begin position="329"/>
        <end position="355"/>
    </location>
</feature>
<dbReference type="PROSITE" id="PS00981">
    <property type="entry name" value="G_PROTEIN_RECEP_F3_3"/>
    <property type="match status" value="1"/>
</dbReference>
<dbReference type="SUPFAM" id="SSF53822">
    <property type="entry name" value="Periplasmic binding protein-like I"/>
    <property type="match status" value="1"/>
</dbReference>
<gene>
    <name evidence="13" type="ORF">LAZ67_21000569</name>
</gene>
<dbReference type="InterPro" id="IPR000337">
    <property type="entry name" value="GPCR_3"/>
</dbReference>
<dbReference type="Gene3D" id="3.40.50.2300">
    <property type="match status" value="1"/>
</dbReference>
<evidence type="ECO:0000256" key="9">
    <source>
        <dbReference type="ARBA" id="ARBA00023180"/>
    </source>
</evidence>
<name>A0ABY6LLF7_9ARAC</name>
<keyword evidence="10" id="KW-0807">Transducer</keyword>
<keyword evidence="4 11" id="KW-0812">Transmembrane</keyword>
<dbReference type="PRINTS" id="PR00248">
    <property type="entry name" value="GPCRMGR"/>
</dbReference>
<dbReference type="InterPro" id="IPR000162">
    <property type="entry name" value="GPCR_3_mtglu_rcpt"/>
</dbReference>
<dbReference type="InterPro" id="IPR028082">
    <property type="entry name" value="Peripla_BP_I"/>
</dbReference>
<dbReference type="CDD" id="cd15045">
    <property type="entry name" value="7tmC_mGluRs"/>
    <property type="match status" value="1"/>
</dbReference>
<evidence type="ECO:0000313" key="14">
    <source>
        <dbReference type="Proteomes" id="UP001235939"/>
    </source>
</evidence>
<organism evidence="13 14">
    <name type="scientific">Cordylochernes scorpioides</name>
    <dbReference type="NCBI Taxonomy" id="51811"/>
    <lineage>
        <taxon>Eukaryota</taxon>
        <taxon>Metazoa</taxon>
        <taxon>Ecdysozoa</taxon>
        <taxon>Arthropoda</taxon>
        <taxon>Chelicerata</taxon>
        <taxon>Arachnida</taxon>
        <taxon>Pseudoscorpiones</taxon>
        <taxon>Cheliferoidea</taxon>
        <taxon>Chernetidae</taxon>
        <taxon>Cordylochernes</taxon>
    </lineage>
</organism>
<evidence type="ECO:0000256" key="10">
    <source>
        <dbReference type="ARBA" id="ARBA00023224"/>
    </source>
</evidence>
<dbReference type="InterPro" id="IPR017978">
    <property type="entry name" value="GPCR_3_C"/>
</dbReference>
<feature type="domain" description="G-protein coupled receptors family 3 profile" evidence="12">
    <location>
        <begin position="329"/>
        <end position="593"/>
    </location>
</feature>
<evidence type="ECO:0000313" key="13">
    <source>
        <dbReference type="EMBL" id="UYV82046.1"/>
    </source>
</evidence>
<dbReference type="Pfam" id="PF00003">
    <property type="entry name" value="7tm_3"/>
    <property type="match status" value="1"/>
</dbReference>
<dbReference type="PANTHER" id="PTHR24060">
    <property type="entry name" value="METABOTROPIC GLUTAMATE RECEPTOR"/>
    <property type="match status" value="1"/>
</dbReference>
<dbReference type="EMBL" id="CP092883">
    <property type="protein sequence ID" value="UYV82046.1"/>
    <property type="molecule type" value="Genomic_DNA"/>
</dbReference>
<accession>A0ABY6LLF7</accession>
<evidence type="ECO:0000256" key="4">
    <source>
        <dbReference type="ARBA" id="ARBA00022692"/>
    </source>
</evidence>
<evidence type="ECO:0000256" key="8">
    <source>
        <dbReference type="ARBA" id="ARBA00023170"/>
    </source>
</evidence>
<dbReference type="Pfam" id="PF07562">
    <property type="entry name" value="NCD3G"/>
    <property type="match status" value="1"/>
</dbReference>